<gene>
    <name evidence="1" type="ORF">JOQ06_018871</name>
</gene>
<dbReference type="Proteomes" id="UP001219934">
    <property type="component" value="Unassembled WGS sequence"/>
</dbReference>
<organism evidence="1 2">
    <name type="scientific">Pogonophryne albipinna</name>
    <dbReference type="NCBI Taxonomy" id="1090488"/>
    <lineage>
        <taxon>Eukaryota</taxon>
        <taxon>Metazoa</taxon>
        <taxon>Chordata</taxon>
        <taxon>Craniata</taxon>
        <taxon>Vertebrata</taxon>
        <taxon>Euteleostomi</taxon>
        <taxon>Actinopterygii</taxon>
        <taxon>Neopterygii</taxon>
        <taxon>Teleostei</taxon>
        <taxon>Neoteleostei</taxon>
        <taxon>Acanthomorphata</taxon>
        <taxon>Eupercaria</taxon>
        <taxon>Perciformes</taxon>
        <taxon>Notothenioidei</taxon>
        <taxon>Pogonophryne</taxon>
    </lineage>
</organism>
<accession>A0AAD6FDF6</accession>
<proteinExistence type="predicted"/>
<evidence type="ECO:0000313" key="2">
    <source>
        <dbReference type="Proteomes" id="UP001219934"/>
    </source>
</evidence>
<dbReference type="EMBL" id="JAPTMU010000016">
    <property type="protein sequence ID" value="KAJ4929850.1"/>
    <property type="molecule type" value="Genomic_DNA"/>
</dbReference>
<evidence type="ECO:0000313" key="1">
    <source>
        <dbReference type="EMBL" id="KAJ4929850.1"/>
    </source>
</evidence>
<comment type="caution">
    <text evidence="1">The sequence shown here is derived from an EMBL/GenBank/DDBJ whole genome shotgun (WGS) entry which is preliminary data.</text>
</comment>
<dbReference type="AlphaFoldDB" id="A0AAD6FDF6"/>
<keyword evidence="2" id="KW-1185">Reference proteome</keyword>
<reference evidence="1" key="1">
    <citation type="submission" date="2022-11" db="EMBL/GenBank/DDBJ databases">
        <title>Chromosome-level genome of Pogonophryne albipinna.</title>
        <authorList>
            <person name="Jo E."/>
        </authorList>
    </citation>
    <scope>NUCLEOTIDE SEQUENCE</scope>
    <source>
        <strain evidence="1">SGF0006</strain>
        <tissue evidence="1">Muscle</tissue>
    </source>
</reference>
<sequence length="109" mass="12246">MLYSQTGAPGPEGKHFQDFQTHGLFFPHRIAQQADLRPLTMKNPLYWAVLLGMAVLLMEQGQHSGCKEQGRETSGAMARDTDSEELKACWLSAAQCRLYILMAVDMNRC</sequence>
<protein>
    <submittedName>
        <fullName evidence="1">Uncharacterized protein</fullName>
    </submittedName>
</protein>
<name>A0AAD6FDF6_9TELE</name>